<gene>
    <name evidence="1" type="ORF">GMA92_05875</name>
</gene>
<reference evidence="1 2" key="1">
    <citation type="journal article" date="2019" name="Nat. Med.">
        <title>A library of human gut bacterial isolates paired with longitudinal multiomics data enables mechanistic microbiome research.</title>
        <authorList>
            <person name="Poyet M."/>
            <person name="Groussin M."/>
            <person name="Gibbons S.M."/>
            <person name="Avila-Pacheco J."/>
            <person name="Jiang X."/>
            <person name="Kearney S.M."/>
            <person name="Perrotta A.R."/>
            <person name="Berdy B."/>
            <person name="Zhao S."/>
            <person name="Lieberman T.D."/>
            <person name="Swanson P.K."/>
            <person name="Smith M."/>
            <person name="Roesemann S."/>
            <person name="Alexander J.E."/>
            <person name="Rich S.A."/>
            <person name="Livny J."/>
            <person name="Vlamakis H."/>
            <person name="Clish C."/>
            <person name="Bullock K."/>
            <person name="Deik A."/>
            <person name="Scott J."/>
            <person name="Pierce K.A."/>
            <person name="Xavier R.J."/>
            <person name="Alm E.J."/>
        </authorList>
    </citation>
    <scope>NUCLEOTIDE SEQUENCE [LARGE SCALE GENOMIC DNA]</scope>
    <source>
        <strain evidence="1 2">BIOML-A198</strain>
    </source>
</reference>
<name>A0A9X4XDH8_9FIRM</name>
<dbReference type="EMBL" id="WMQE01000010">
    <property type="protein sequence ID" value="MTK20943.1"/>
    <property type="molecule type" value="Genomic_DNA"/>
</dbReference>
<dbReference type="GeneID" id="60059707"/>
<proteinExistence type="predicted"/>
<accession>A0A9X4XDH8</accession>
<organism evidence="1 2">
    <name type="scientific">Turicibacter sanguinis</name>
    <dbReference type="NCBI Taxonomy" id="154288"/>
    <lineage>
        <taxon>Bacteria</taxon>
        <taxon>Bacillati</taxon>
        <taxon>Bacillota</taxon>
        <taxon>Erysipelotrichia</taxon>
        <taxon>Erysipelotrichales</taxon>
        <taxon>Turicibacteraceae</taxon>
        <taxon>Turicibacter</taxon>
    </lineage>
</organism>
<evidence type="ECO:0000313" key="2">
    <source>
        <dbReference type="Proteomes" id="UP000487649"/>
    </source>
</evidence>
<comment type="caution">
    <text evidence="1">The sequence shown here is derived from an EMBL/GenBank/DDBJ whole genome shotgun (WGS) entry which is preliminary data.</text>
</comment>
<dbReference type="OrthoDB" id="1933051at2"/>
<dbReference type="AlphaFoldDB" id="A0A9X4XDH8"/>
<evidence type="ECO:0000313" key="1">
    <source>
        <dbReference type="EMBL" id="MTK20943.1"/>
    </source>
</evidence>
<protein>
    <submittedName>
        <fullName evidence="1">Uncharacterized protein</fullName>
    </submittedName>
</protein>
<sequence length="245" mass="29563">MKINLLDKGYKNNEDFYNAFLTNSMEEFLSDEVIDLKSAPDFPIYLNIPDETERANKFIEAFTVIANHYLQTDRDTHFDERFWHSFLCTAKRDYILENYPQVKSGIKEFNNVVLKKFDWENYIYKCILGAQYVVDHVKDSSRHDHYFRLIADNLDLFNYMLKYPVFRNGEFMINILDIVDEYDLSAILKQKITWRDDLGKDERVGRRVLFEFNKSYPVILFPMLSKKELEPLFFEYLEMYWDEKS</sequence>
<dbReference type="Proteomes" id="UP000487649">
    <property type="component" value="Unassembled WGS sequence"/>
</dbReference>
<dbReference type="RefSeq" id="WP_006785102.1">
    <property type="nucleotide sequence ID" value="NZ_CP053187.1"/>
</dbReference>